<feature type="compositionally biased region" description="Polar residues" evidence="2">
    <location>
        <begin position="128"/>
        <end position="141"/>
    </location>
</feature>
<dbReference type="GO" id="GO:0000976">
    <property type="term" value="F:transcription cis-regulatory region binding"/>
    <property type="evidence" value="ECO:0007669"/>
    <property type="project" value="TreeGrafter"/>
</dbReference>
<dbReference type="GO" id="GO:0005634">
    <property type="term" value="C:nucleus"/>
    <property type="evidence" value="ECO:0007669"/>
    <property type="project" value="TreeGrafter"/>
</dbReference>
<dbReference type="InParanoid" id="J4GNJ2"/>
<dbReference type="Pfam" id="PF00172">
    <property type="entry name" value="Zn_clus"/>
    <property type="match status" value="1"/>
</dbReference>
<dbReference type="RefSeq" id="XP_012180768.1">
    <property type="nucleotide sequence ID" value="XM_012325378.1"/>
</dbReference>
<dbReference type="InterPro" id="IPR001138">
    <property type="entry name" value="Zn2Cys6_DnaBD"/>
</dbReference>
<dbReference type="AlphaFoldDB" id="J4GNJ2"/>
<dbReference type="CDD" id="cd00067">
    <property type="entry name" value="GAL4"/>
    <property type="match status" value="1"/>
</dbReference>
<feature type="region of interest" description="Disordered" evidence="2">
    <location>
        <begin position="100"/>
        <end position="158"/>
    </location>
</feature>
<protein>
    <recommendedName>
        <fullName evidence="3">Zn(2)-C6 fungal-type domain-containing protein</fullName>
    </recommendedName>
</protein>
<reference evidence="4 5" key="1">
    <citation type="journal article" date="2012" name="Appl. Environ. Microbiol.">
        <title>Short-read sequencing for genomic analysis of the brown rot fungus Fibroporia radiculosa.</title>
        <authorList>
            <person name="Tang J.D."/>
            <person name="Perkins A.D."/>
            <person name="Sonstegard T.S."/>
            <person name="Schroeder S.G."/>
            <person name="Burgess S.C."/>
            <person name="Diehl S.V."/>
        </authorList>
    </citation>
    <scope>NUCLEOTIDE SEQUENCE [LARGE SCALE GENOMIC DNA]</scope>
    <source>
        <strain evidence="4 5">TFFH 294</strain>
    </source>
</reference>
<evidence type="ECO:0000256" key="2">
    <source>
        <dbReference type="SAM" id="MobiDB-lite"/>
    </source>
</evidence>
<feature type="domain" description="Zn(2)-C6 fungal-type" evidence="3">
    <location>
        <begin position="70"/>
        <end position="100"/>
    </location>
</feature>
<dbReference type="GO" id="GO:0008270">
    <property type="term" value="F:zinc ion binding"/>
    <property type="evidence" value="ECO:0007669"/>
    <property type="project" value="InterPro"/>
</dbReference>
<sequence>MDHSLPPHDSLSQPFVMADSLQYPSASHYIPPAYFNQNHTPGHMHVVAPPPRPDPAAQRKRPKYTRSKTGCLTCRAKKIKCDESKPNCLRCAHGQRECTWPEGVPARKKPAPRRESTLDTNFDARPSTAGSSGVSEASTPPTRDHTPPKREPIDLGIPPLVTRRHSEPVLHLPNMGDDPSMARRQSLMSSHSAHAYPLHTTSHTQVLPAIPEVSPSYPTHHQHHHHQSYSSASHHYAQMPSLALPRMASQYDHMHSTMRSVDASSSSGHWTGSLMHAVDPLEPFVSASSAYGEKPGGAFFA</sequence>
<dbReference type="PANTHER" id="PTHR37534">
    <property type="entry name" value="TRANSCRIPTIONAL ACTIVATOR PROTEIN UGA3"/>
    <property type="match status" value="1"/>
</dbReference>
<dbReference type="STRING" id="599839.J4GNJ2"/>
<dbReference type="EMBL" id="HE797034">
    <property type="protein sequence ID" value="CCM01485.1"/>
    <property type="molecule type" value="Genomic_DNA"/>
</dbReference>
<evidence type="ECO:0000313" key="4">
    <source>
        <dbReference type="EMBL" id="CCM01485.1"/>
    </source>
</evidence>
<keyword evidence="5" id="KW-1185">Reference proteome</keyword>
<dbReference type="GO" id="GO:0000981">
    <property type="term" value="F:DNA-binding transcription factor activity, RNA polymerase II-specific"/>
    <property type="evidence" value="ECO:0007669"/>
    <property type="project" value="InterPro"/>
</dbReference>
<dbReference type="SMART" id="SM00066">
    <property type="entry name" value="GAL4"/>
    <property type="match status" value="1"/>
</dbReference>
<dbReference type="InterPro" id="IPR036864">
    <property type="entry name" value="Zn2-C6_fun-type_DNA-bd_sf"/>
</dbReference>
<dbReference type="SUPFAM" id="SSF57701">
    <property type="entry name" value="Zn2/Cys6 DNA-binding domain"/>
    <property type="match status" value="1"/>
</dbReference>
<dbReference type="GO" id="GO:0045944">
    <property type="term" value="P:positive regulation of transcription by RNA polymerase II"/>
    <property type="evidence" value="ECO:0007669"/>
    <property type="project" value="TreeGrafter"/>
</dbReference>
<proteinExistence type="predicted"/>
<name>J4GNJ2_9APHY</name>
<dbReference type="OrthoDB" id="5419315at2759"/>
<dbReference type="PROSITE" id="PS00463">
    <property type="entry name" value="ZN2_CY6_FUNGAL_1"/>
    <property type="match status" value="1"/>
</dbReference>
<evidence type="ECO:0000313" key="5">
    <source>
        <dbReference type="Proteomes" id="UP000006352"/>
    </source>
</evidence>
<evidence type="ECO:0000259" key="3">
    <source>
        <dbReference type="PROSITE" id="PS50048"/>
    </source>
</evidence>
<gene>
    <name evidence="4" type="ORF">FIBRA_03539</name>
</gene>
<dbReference type="PROSITE" id="PS50048">
    <property type="entry name" value="ZN2_CY6_FUNGAL_2"/>
    <property type="match status" value="1"/>
</dbReference>
<keyword evidence="1" id="KW-0539">Nucleus</keyword>
<feature type="compositionally biased region" description="Basic and acidic residues" evidence="2">
    <location>
        <begin position="142"/>
        <end position="153"/>
    </location>
</feature>
<accession>J4GNJ2</accession>
<dbReference type="HOGENOM" id="CLU_075613_0_0_1"/>
<organism evidence="4 5">
    <name type="scientific">Fibroporia radiculosa</name>
    <dbReference type="NCBI Taxonomy" id="599839"/>
    <lineage>
        <taxon>Eukaryota</taxon>
        <taxon>Fungi</taxon>
        <taxon>Dikarya</taxon>
        <taxon>Basidiomycota</taxon>
        <taxon>Agaricomycotina</taxon>
        <taxon>Agaricomycetes</taxon>
        <taxon>Polyporales</taxon>
        <taxon>Fibroporiaceae</taxon>
        <taxon>Fibroporia</taxon>
    </lineage>
</organism>
<dbReference type="Gene3D" id="4.10.240.10">
    <property type="entry name" value="Zn(2)-C6 fungal-type DNA-binding domain"/>
    <property type="match status" value="1"/>
</dbReference>
<dbReference type="GeneID" id="24096396"/>
<evidence type="ECO:0000256" key="1">
    <source>
        <dbReference type="ARBA" id="ARBA00023242"/>
    </source>
</evidence>
<dbReference type="Proteomes" id="UP000006352">
    <property type="component" value="Unassembled WGS sequence"/>
</dbReference>
<dbReference type="PANTHER" id="PTHR37534:SF7">
    <property type="entry name" value="TRANSCRIPTIONAL ACTIVATOR PROTEIN UGA3"/>
    <property type="match status" value="1"/>
</dbReference>